<evidence type="ECO:0000313" key="1">
    <source>
        <dbReference type="EMBL" id="KZV57779.1"/>
    </source>
</evidence>
<accession>A0A2Z7DD12</accession>
<reference evidence="1 2" key="1">
    <citation type="journal article" date="2015" name="Proc. Natl. Acad. Sci. U.S.A.">
        <title>The resurrection genome of Boea hygrometrica: A blueprint for survival of dehydration.</title>
        <authorList>
            <person name="Xiao L."/>
            <person name="Yang G."/>
            <person name="Zhang L."/>
            <person name="Yang X."/>
            <person name="Zhao S."/>
            <person name="Ji Z."/>
            <person name="Zhou Q."/>
            <person name="Hu M."/>
            <person name="Wang Y."/>
            <person name="Chen M."/>
            <person name="Xu Y."/>
            <person name="Jin H."/>
            <person name="Xiao X."/>
            <person name="Hu G."/>
            <person name="Bao F."/>
            <person name="Hu Y."/>
            <person name="Wan P."/>
            <person name="Li L."/>
            <person name="Deng X."/>
            <person name="Kuang T."/>
            <person name="Xiang C."/>
            <person name="Zhu J.K."/>
            <person name="Oliver M.J."/>
            <person name="He Y."/>
        </authorList>
    </citation>
    <scope>NUCLEOTIDE SEQUENCE [LARGE SCALE GENOMIC DNA]</scope>
    <source>
        <strain evidence="2">cv. XS01</strain>
    </source>
</reference>
<keyword evidence="2" id="KW-1185">Reference proteome</keyword>
<name>A0A2Z7DD12_9LAMI</name>
<sequence>MFPPHTTVMLTRIDICLDWTTSRHTRPDLTLTLHQNDVAPNYSNDTISNMIQIHAKATADFYKRYRSLQYDGVSLCNQLSPKTSFHSGS</sequence>
<dbReference type="AlphaFoldDB" id="A0A2Z7DD12"/>
<gene>
    <name evidence="1" type="ORF">F511_28430</name>
</gene>
<proteinExistence type="predicted"/>
<evidence type="ECO:0000313" key="2">
    <source>
        <dbReference type="Proteomes" id="UP000250235"/>
    </source>
</evidence>
<dbReference type="Proteomes" id="UP000250235">
    <property type="component" value="Unassembled WGS sequence"/>
</dbReference>
<organism evidence="1 2">
    <name type="scientific">Dorcoceras hygrometricum</name>
    <dbReference type="NCBI Taxonomy" id="472368"/>
    <lineage>
        <taxon>Eukaryota</taxon>
        <taxon>Viridiplantae</taxon>
        <taxon>Streptophyta</taxon>
        <taxon>Embryophyta</taxon>
        <taxon>Tracheophyta</taxon>
        <taxon>Spermatophyta</taxon>
        <taxon>Magnoliopsida</taxon>
        <taxon>eudicotyledons</taxon>
        <taxon>Gunneridae</taxon>
        <taxon>Pentapetalae</taxon>
        <taxon>asterids</taxon>
        <taxon>lamiids</taxon>
        <taxon>Lamiales</taxon>
        <taxon>Gesneriaceae</taxon>
        <taxon>Didymocarpoideae</taxon>
        <taxon>Trichosporeae</taxon>
        <taxon>Loxocarpinae</taxon>
        <taxon>Dorcoceras</taxon>
    </lineage>
</organism>
<dbReference type="EMBL" id="KQ987254">
    <property type="protein sequence ID" value="KZV57779.1"/>
    <property type="molecule type" value="Genomic_DNA"/>
</dbReference>
<protein>
    <submittedName>
        <fullName evidence="1">Uncharacterized protein</fullName>
    </submittedName>
</protein>